<dbReference type="Gene3D" id="1.50.10.10">
    <property type="match status" value="1"/>
</dbReference>
<organism evidence="3 4">
    <name type="scientific">Aspergillus sclerotialis</name>
    <dbReference type="NCBI Taxonomy" id="2070753"/>
    <lineage>
        <taxon>Eukaryota</taxon>
        <taxon>Fungi</taxon>
        <taxon>Dikarya</taxon>
        <taxon>Ascomycota</taxon>
        <taxon>Pezizomycotina</taxon>
        <taxon>Eurotiomycetes</taxon>
        <taxon>Eurotiomycetidae</taxon>
        <taxon>Eurotiales</taxon>
        <taxon>Aspergillaceae</taxon>
        <taxon>Aspergillus</taxon>
        <taxon>Aspergillus subgen. Polypaecilum</taxon>
    </lineage>
</organism>
<gene>
    <name evidence="3" type="ORF">PHISCL_06950</name>
</gene>
<sequence>MDGYFPITDYGFIGDMHTCALISKSGSLDFMCWPVFDSPSVFCRILDKDKGGYFLIRPELENEVTCKQKYLPYTNMLQTKWFHTQGSVEVLDYFPVANKPPAPNEETWLSGWCPCRYRKGYDPHSPICHSGIIRNISCSSGSMDMVIELFPAFNYARDGHIISSGVEKNIVGTGSQKLIFKSDTGQLVLDIFLDSKDGKAFGFPEAQIELQDKAGLKGHGLWAKLKMSEEQSATFILHSEETTLPESDIGQYISKLEQDTFDFWTNWARICKFSGHYREQVVRSLLILKLLTYIPTGAIIASPTFSLPECVGGARNWDYRYSWIRDTSFTLYVFLENGYDEEAEAYMGFIYNRIIPSISCEAAEAGQEQILPIVISISGDLDIPETELEHLDGYRGSRPVRIGNGATSHTQLDTVGALLDSLYLYNKYVGPISYERWMQIRRIVDYVLELRDLPDMSIWEVRGQKQNFVFSKIMVWVMVDRALRLSDKRSNLPCPDYMRWRSIRDHLYEEIMEKGYNSDAGHFGMSYERSDVLDASVLIAPLVLFIAADDPRMLSTIRAISKSRAEGGLTSAKMVYRYDYNKVQDGA</sequence>
<dbReference type="OrthoDB" id="406733at2759"/>
<feature type="domain" description="GH15-like" evidence="1">
    <location>
        <begin position="276"/>
        <end position="583"/>
    </location>
</feature>
<dbReference type="Proteomes" id="UP000266188">
    <property type="component" value="Unassembled WGS sequence"/>
</dbReference>
<evidence type="ECO:0000259" key="1">
    <source>
        <dbReference type="Pfam" id="PF00723"/>
    </source>
</evidence>
<reference evidence="4" key="1">
    <citation type="submission" date="2017-02" db="EMBL/GenBank/DDBJ databases">
        <authorList>
            <person name="Tafer H."/>
            <person name="Lopandic K."/>
        </authorList>
    </citation>
    <scope>NUCLEOTIDE SEQUENCE [LARGE SCALE GENOMIC DNA]</scope>
    <source>
        <strain evidence="4">CBS 366.77</strain>
    </source>
</reference>
<dbReference type="PANTHER" id="PTHR31616:SF0">
    <property type="entry name" value="GLUCAN 1,4-ALPHA-GLUCOSIDASE"/>
    <property type="match status" value="1"/>
</dbReference>
<dbReference type="InterPro" id="IPR045582">
    <property type="entry name" value="Trehalase-like_N"/>
</dbReference>
<evidence type="ECO:0000313" key="4">
    <source>
        <dbReference type="Proteomes" id="UP000266188"/>
    </source>
</evidence>
<dbReference type="AlphaFoldDB" id="A0A3A2ZRV5"/>
<dbReference type="InterPro" id="IPR011613">
    <property type="entry name" value="GH15-like"/>
</dbReference>
<dbReference type="SUPFAM" id="SSF48208">
    <property type="entry name" value="Six-hairpin glycosidases"/>
    <property type="match status" value="1"/>
</dbReference>
<name>A0A3A2ZRV5_9EURO</name>
<evidence type="ECO:0000259" key="2">
    <source>
        <dbReference type="Pfam" id="PF19291"/>
    </source>
</evidence>
<dbReference type="InterPro" id="IPR008928">
    <property type="entry name" value="6-hairpin_glycosidase_sf"/>
</dbReference>
<dbReference type="InterPro" id="IPR012341">
    <property type="entry name" value="6hp_glycosidase-like_sf"/>
</dbReference>
<evidence type="ECO:0000313" key="3">
    <source>
        <dbReference type="EMBL" id="RJE20705.1"/>
    </source>
</evidence>
<dbReference type="EMBL" id="MVGC01000283">
    <property type="protein sequence ID" value="RJE20705.1"/>
    <property type="molecule type" value="Genomic_DNA"/>
</dbReference>
<dbReference type="PANTHER" id="PTHR31616">
    <property type="entry name" value="TREHALASE"/>
    <property type="match status" value="1"/>
</dbReference>
<protein>
    <submittedName>
        <fullName evidence="3">Hydrolase</fullName>
    </submittedName>
</protein>
<dbReference type="Pfam" id="PF00723">
    <property type="entry name" value="Glyco_hydro_15"/>
    <property type="match status" value="1"/>
</dbReference>
<comment type="caution">
    <text evidence="3">The sequence shown here is derived from an EMBL/GenBank/DDBJ whole genome shotgun (WGS) entry which is preliminary data.</text>
</comment>
<dbReference type="GO" id="GO:0005975">
    <property type="term" value="P:carbohydrate metabolic process"/>
    <property type="evidence" value="ECO:0007669"/>
    <property type="project" value="InterPro"/>
</dbReference>
<keyword evidence="3" id="KW-0378">Hydrolase</keyword>
<dbReference type="GO" id="GO:0004553">
    <property type="term" value="F:hydrolase activity, hydrolyzing O-glycosyl compounds"/>
    <property type="evidence" value="ECO:0007669"/>
    <property type="project" value="TreeGrafter"/>
</dbReference>
<feature type="domain" description="Trehalase-like N-terminal" evidence="2">
    <location>
        <begin position="6"/>
        <end position="97"/>
    </location>
</feature>
<accession>A0A3A2ZRV5</accession>
<keyword evidence="4" id="KW-1185">Reference proteome</keyword>
<proteinExistence type="predicted"/>
<dbReference type="Pfam" id="PF19291">
    <property type="entry name" value="TREH_N"/>
    <property type="match status" value="1"/>
</dbReference>